<dbReference type="InterPro" id="IPR029016">
    <property type="entry name" value="GAF-like_dom_sf"/>
</dbReference>
<dbReference type="RefSeq" id="WP_248631657.1">
    <property type="nucleotide sequence ID" value="NZ_JALPTH010000002.1"/>
</dbReference>
<reference evidence="5 6" key="1">
    <citation type="submission" date="2022-04" db="EMBL/GenBank/DDBJ databases">
        <title>Streptomyces sp. nov. LCR6-01 isolated from Lichen of Dirinaria sp.</title>
        <authorList>
            <person name="Kanchanasin P."/>
            <person name="Tanasupawat S."/>
            <person name="Phongsopitanun W."/>
        </authorList>
    </citation>
    <scope>NUCLEOTIDE SEQUENCE [LARGE SCALE GENOMIC DNA]</scope>
    <source>
        <strain evidence="5 6">LCR6-01</strain>
    </source>
</reference>
<protein>
    <submittedName>
        <fullName evidence="5">SpoIIE family protein phosphatase</fullName>
    </submittedName>
</protein>
<dbReference type="Gene3D" id="3.60.40.10">
    <property type="entry name" value="PPM-type phosphatase domain"/>
    <property type="match status" value="1"/>
</dbReference>
<dbReference type="PANTHER" id="PTHR43156">
    <property type="entry name" value="STAGE II SPORULATION PROTEIN E-RELATED"/>
    <property type="match status" value="1"/>
</dbReference>
<dbReference type="SUPFAM" id="SSF55781">
    <property type="entry name" value="GAF domain-like"/>
    <property type="match status" value="2"/>
</dbReference>
<dbReference type="InterPro" id="IPR036457">
    <property type="entry name" value="PPM-type-like_dom_sf"/>
</dbReference>
<dbReference type="Gene3D" id="3.30.450.40">
    <property type="match status" value="2"/>
</dbReference>
<evidence type="ECO:0000259" key="3">
    <source>
        <dbReference type="SMART" id="SM00065"/>
    </source>
</evidence>
<organism evidence="5 6">
    <name type="scientific">Streptomyces lichenis</name>
    <dbReference type="NCBI Taxonomy" id="2306967"/>
    <lineage>
        <taxon>Bacteria</taxon>
        <taxon>Bacillati</taxon>
        <taxon>Actinomycetota</taxon>
        <taxon>Actinomycetes</taxon>
        <taxon>Kitasatosporales</taxon>
        <taxon>Streptomycetaceae</taxon>
        <taxon>Streptomyces</taxon>
    </lineage>
</organism>
<feature type="domain" description="PPM-type phosphatase" evidence="4">
    <location>
        <begin position="336"/>
        <end position="561"/>
    </location>
</feature>
<dbReference type="SUPFAM" id="SSF81606">
    <property type="entry name" value="PP2C-like"/>
    <property type="match status" value="1"/>
</dbReference>
<name>A0ABT0I5A2_9ACTN</name>
<feature type="domain" description="GAF" evidence="3">
    <location>
        <begin position="1"/>
        <end position="142"/>
    </location>
</feature>
<evidence type="ECO:0000256" key="1">
    <source>
        <dbReference type="ARBA" id="ARBA00022801"/>
    </source>
</evidence>
<dbReference type="Pfam" id="PF13185">
    <property type="entry name" value="GAF_2"/>
    <property type="match status" value="1"/>
</dbReference>
<dbReference type="Pfam" id="PF01590">
    <property type="entry name" value="GAF"/>
    <property type="match status" value="1"/>
</dbReference>
<dbReference type="Proteomes" id="UP001522868">
    <property type="component" value="Unassembled WGS sequence"/>
</dbReference>
<evidence type="ECO:0000256" key="2">
    <source>
        <dbReference type="SAM" id="MobiDB-lite"/>
    </source>
</evidence>
<comment type="caution">
    <text evidence="5">The sequence shown here is derived from an EMBL/GenBank/DDBJ whole genome shotgun (WGS) entry which is preliminary data.</text>
</comment>
<feature type="domain" description="GAF" evidence="3">
    <location>
        <begin position="170"/>
        <end position="319"/>
    </location>
</feature>
<dbReference type="Pfam" id="PF07228">
    <property type="entry name" value="SpoIIE"/>
    <property type="match status" value="1"/>
</dbReference>
<dbReference type="InterPro" id="IPR001932">
    <property type="entry name" value="PPM-type_phosphatase-like_dom"/>
</dbReference>
<keyword evidence="1" id="KW-0378">Hydrolase</keyword>
<sequence length="581" mass="60999">MDRFARLAANVLDVPVALVALAESDRQVFPGMVGLDDALSVSREAGLAHSLCEYVVNSGGPLVVSDARADDRTRSGPVVAQLQVAGYAGMPLTDADGVVLGSVSAIDSRPRRWSEREVEALADLAAACSAELRLRIVSRQAEQARAETAALLARSELVLRAAEVLAATTGVEEVRRRVGELITSDLKPAYVGFSLEPALSPSLTGARGLRRAGQSREVEPGDGPWPTARAARERRMVVVDGAEEMRASYGPAAAARWDELGFASMVCLPMNGTRQTLGALAVAWDSPHAPGLGERAVLSAVSGYAAQALERALFLDERINVAKQLQEAMLTDLPTVDGLEIAALYRPAAEQDMVGGDWYDAYVLDRGAGPGGDGAALAVTIGDITGHDMRAATLMGQARSMLRQADHDHPHGGPVTAVTALESANTSLGTELSGTLVHAHLAPAEEGWNLTWTNAGHPAPLLARPDQTCHHLDGHNLLLHPGLSRPRTQQRLHLPLGATLLLYTDGLVERPGNDIGAGIRHACTLLHDGADMPLDDLLRHIADRVAGAAPGDDVALLALRVTAPPPASADGLGAGRSIHGT</sequence>
<dbReference type="InterPro" id="IPR003018">
    <property type="entry name" value="GAF"/>
</dbReference>
<proteinExistence type="predicted"/>
<evidence type="ECO:0000313" key="6">
    <source>
        <dbReference type="Proteomes" id="UP001522868"/>
    </source>
</evidence>
<evidence type="ECO:0000313" key="5">
    <source>
        <dbReference type="EMBL" id="MCK8676485.1"/>
    </source>
</evidence>
<dbReference type="SMART" id="SM00065">
    <property type="entry name" value="GAF"/>
    <property type="match status" value="2"/>
</dbReference>
<dbReference type="SMART" id="SM00331">
    <property type="entry name" value="PP2C_SIG"/>
    <property type="match status" value="1"/>
</dbReference>
<keyword evidence="6" id="KW-1185">Reference proteome</keyword>
<dbReference type="EMBL" id="JALPTH010000002">
    <property type="protein sequence ID" value="MCK8676485.1"/>
    <property type="molecule type" value="Genomic_DNA"/>
</dbReference>
<gene>
    <name evidence="5" type="ORF">M1O15_03520</name>
</gene>
<accession>A0ABT0I5A2</accession>
<dbReference type="InterPro" id="IPR052016">
    <property type="entry name" value="Bact_Sigma-Reg"/>
</dbReference>
<evidence type="ECO:0000259" key="4">
    <source>
        <dbReference type="SMART" id="SM00331"/>
    </source>
</evidence>
<dbReference type="PANTHER" id="PTHR43156:SF2">
    <property type="entry name" value="STAGE II SPORULATION PROTEIN E"/>
    <property type="match status" value="1"/>
</dbReference>
<feature type="region of interest" description="Disordered" evidence="2">
    <location>
        <begin position="205"/>
        <end position="227"/>
    </location>
</feature>